<organism evidence="3 4">
    <name type="scientific">Phytophthora fragariae</name>
    <dbReference type="NCBI Taxonomy" id="53985"/>
    <lineage>
        <taxon>Eukaryota</taxon>
        <taxon>Sar</taxon>
        <taxon>Stramenopiles</taxon>
        <taxon>Oomycota</taxon>
        <taxon>Peronosporomycetes</taxon>
        <taxon>Peronosporales</taxon>
        <taxon>Peronosporaceae</taxon>
        <taxon>Phytophthora</taxon>
    </lineage>
</organism>
<sequence>MFEVPTEKFWLWYGIVFMAAAYIFFMFLSYIALEYYRYESPENVTLDSENKGDVSDDYDLMRTPRGSPTEIEAVVTIVPDSEKHFIPVTVAFKDLWYTVPDPTNPKDTIDLLKGISGYALPGTITALMGSSGA</sequence>
<dbReference type="Proteomes" id="UP000440732">
    <property type="component" value="Unassembled WGS sequence"/>
</dbReference>
<reference evidence="3 4" key="1">
    <citation type="submission" date="2018-08" db="EMBL/GenBank/DDBJ databases">
        <title>Genomic investigation of the strawberry pathogen Phytophthora fragariae indicates pathogenicity is determined by transcriptional variation in three key races.</title>
        <authorList>
            <person name="Adams T.M."/>
            <person name="Armitage A.D."/>
            <person name="Sobczyk M.K."/>
            <person name="Bates H.J."/>
            <person name="Dunwell J.M."/>
            <person name="Nellist C.F."/>
            <person name="Harrison R.J."/>
        </authorList>
    </citation>
    <scope>NUCLEOTIDE SEQUENCE [LARGE SCALE GENOMIC DNA]</scope>
    <source>
        <strain evidence="3 4">NOV-5</strain>
    </source>
</reference>
<dbReference type="AlphaFoldDB" id="A0A6A3Q5X0"/>
<feature type="non-terminal residue" evidence="3">
    <location>
        <position position="133"/>
    </location>
</feature>
<accession>A0A6A3Q5X0</accession>
<keyword evidence="1" id="KW-0813">Transport</keyword>
<dbReference type="PANTHER" id="PTHR19241">
    <property type="entry name" value="ATP-BINDING CASSETTE TRANSPORTER"/>
    <property type="match status" value="1"/>
</dbReference>
<evidence type="ECO:0000256" key="2">
    <source>
        <dbReference type="SAM" id="Phobius"/>
    </source>
</evidence>
<dbReference type="EMBL" id="QXGA01004967">
    <property type="protein sequence ID" value="KAE9069807.1"/>
    <property type="molecule type" value="Genomic_DNA"/>
</dbReference>
<comment type="caution">
    <text evidence="3">The sequence shown here is derived from an EMBL/GenBank/DDBJ whole genome shotgun (WGS) entry which is preliminary data.</text>
</comment>
<feature type="transmembrane region" description="Helical" evidence="2">
    <location>
        <begin position="12"/>
        <end position="33"/>
    </location>
</feature>
<proteinExistence type="predicted"/>
<protein>
    <submittedName>
        <fullName evidence="3">Uncharacterized protein</fullName>
    </submittedName>
</protein>
<evidence type="ECO:0000313" key="4">
    <source>
        <dbReference type="Proteomes" id="UP000440732"/>
    </source>
</evidence>
<keyword evidence="2" id="KW-0812">Transmembrane</keyword>
<evidence type="ECO:0000313" key="3">
    <source>
        <dbReference type="EMBL" id="KAE9069807.1"/>
    </source>
</evidence>
<evidence type="ECO:0000256" key="1">
    <source>
        <dbReference type="ARBA" id="ARBA00022448"/>
    </source>
</evidence>
<name>A0A6A3Q5X0_9STRA</name>
<keyword evidence="2" id="KW-0472">Membrane</keyword>
<gene>
    <name evidence="3" type="ORF">PF006_g29489</name>
</gene>
<keyword evidence="2" id="KW-1133">Transmembrane helix</keyword>